<evidence type="ECO:0000313" key="3">
    <source>
        <dbReference type="Proteomes" id="UP000886885"/>
    </source>
</evidence>
<name>A0A8X8D8S1_POPTO</name>
<reference evidence="2" key="1">
    <citation type="journal article" date="2020" name="bioRxiv">
        <title>Hybrid origin of Populus tomentosa Carr. identified through genome sequencing and phylogenomic analysis.</title>
        <authorList>
            <person name="An X."/>
            <person name="Gao K."/>
            <person name="Chen Z."/>
            <person name="Li J."/>
            <person name="Yang X."/>
            <person name="Yang X."/>
            <person name="Zhou J."/>
            <person name="Guo T."/>
            <person name="Zhao T."/>
            <person name="Huang S."/>
            <person name="Miao D."/>
            <person name="Khan W.U."/>
            <person name="Rao P."/>
            <person name="Ye M."/>
            <person name="Lei B."/>
            <person name="Liao W."/>
            <person name="Wang J."/>
            <person name="Ji L."/>
            <person name="Li Y."/>
            <person name="Guo B."/>
            <person name="Mustafa N.S."/>
            <person name="Li S."/>
            <person name="Yun Q."/>
            <person name="Keller S.R."/>
            <person name="Mao J."/>
            <person name="Zhang R."/>
            <person name="Strauss S.H."/>
        </authorList>
    </citation>
    <scope>NUCLEOTIDE SEQUENCE</scope>
    <source>
        <strain evidence="2">GM15</strain>
        <tissue evidence="2">Leaf</tissue>
    </source>
</reference>
<keyword evidence="3" id="KW-1185">Reference proteome</keyword>
<sequence>MNNPLRKTACLRAKPVEHLSCGLHPQQSRSLNSKHFGVLSGRSRGCLSVLSFTPLLHLSLYGNKRDVRDWEGKPERKRTGNLSGVRLKWQVSRRVVLGLREREMLLVPTVERRRGNPKGTTSCSPDHGKSTHQEKHRPQIVNMMTPLEWWCLWTLTTALELARRSTLLVRALGLRSLTPITDLILRPRTIPGGDKFPRTGTVAGGCSIAGELRICSCSDRTAVKLSVLKWQCQARRH</sequence>
<feature type="region of interest" description="Disordered" evidence="1">
    <location>
        <begin position="110"/>
        <end position="137"/>
    </location>
</feature>
<gene>
    <name evidence="2" type="ORF">POTOM_016179</name>
</gene>
<evidence type="ECO:0000313" key="2">
    <source>
        <dbReference type="EMBL" id="KAG6779779.1"/>
    </source>
</evidence>
<comment type="caution">
    <text evidence="2">The sequence shown here is derived from an EMBL/GenBank/DDBJ whole genome shotgun (WGS) entry which is preliminary data.</text>
</comment>
<dbReference type="AlphaFoldDB" id="A0A8X8D8S1"/>
<dbReference type="EMBL" id="JAAWWB010000007">
    <property type="protein sequence ID" value="KAG6779779.1"/>
    <property type="molecule type" value="Genomic_DNA"/>
</dbReference>
<proteinExistence type="predicted"/>
<evidence type="ECO:0000256" key="1">
    <source>
        <dbReference type="SAM" id="MobiDB-lite"/>
    </source>
</evidence>
<accession>A0A8X8D8S1</accession>
<protein>
    <submittedName>
        <fullName evidence="2">Uncharacterized protein</fullName>
    </submittedName>
</protein>
<feature type="compositionally biased region" description="Basic and acidic residues" evidence="1">
    <location>
        <begin position="126"/>
        <end position="137"/>
    </location>
</feature>
<organism evidence="2 3">
    <name type="scientific">Populus tomentosa</name>
    <name type="common">Chinese white poplar</name>
    <dbReference type="NCBI Taxonomy" id="118781"/>
    <lineage>
        <taxon>Eukaryota</taxon>
        <taxon>Viridiplantae</taxon>
        <taxon>Streptophyta</taxon>
        <taxon>Embryophyta</taxon>
        <taxon>Tracheophyta</taxon>
        <taxon>Spermatophyta</taxon>
        <taxon>Magnoliopsida</taxon>
        <taxon>eudicotyledons</taxon>
        <taxon>Gunneridae</taxon>
        <taxon>Pentapetalae</taxon>
        <taxon>rosids</taxon>
        <taxon>fabids</taxon>
        <taxon>Malpighiales</taxon>
        <taxon>Salicaceae</taxon>
        <taxon>Saliceae</taxon>
        <taxon>Populus</taxon>
    </lineage>
</organism>
<dbReference type="Proteomes" id="UP000886885">
    <property type="component" value="Chromosome 4A"/>
</dbReference>